<reference evidence="7 8" key="1">
    <citation type="submission" date="2024-09" db="EMBL/GenBank/DDBJ databases">
        <authorList>
            <person name="Sun Q."/>
            <person name="Mori K."/>
        </authorList>
    </citation>
    <scope>NUCLEOTIDE SEQUENCE [LARGE SCALE GENOMIC DNA]</scope>
    <source>
        <strain evidence="7 8">TBRC 3947</strain>
    </source>
</reference>
<dbReference type="Proteomes" id="UP001589867">
    <property type="component" value="Unassembled WGS sequence"/>
</dbReference>
<dbReference type="InterPro" id="IPR019575">
    <property type="entry name" value="Nuop51_4Fe4S-bd"/>
</dbReference>
<proteinExistence type="inferred from homology"/>
<dbReference type="Gene3D" id="1.20.1440.230">
    <property type="entry name" value="NADH-ubiquinone oxidoreductase 51kDa subunit, iron-sulphur binding domain"/>
    <property type="match status" value="1"/>
</dbReference>
<protein>
    <submittedName>
        <fullName evidence="7">NADH-ubiquinone oxidoreductase-F iron-sulfur binding region domain-containing protein</fullName>
    </submittedName>
</protein>
<dbReference type="InterPro" id="IPR011538">
    <property type="entry name" value="Nuo51_FMN-bd"/>
</dbReference>
<gene>
    <name evidence="7" type="ORF">ACFFIA_19975</name>
</gene>
<dbReference type="SMART" id="SM00928">
    <property type="entry name" value="NADH_4Fe-4S"/>
    <property type="match status" value="1"/>
</dbReference>
<evidence type="ECO:0000256" key="2">
    <source>
        <dbReference type="ARBA" id="ARBA00022485"/>
    </source>
</evidence>
<keyword evidence="2" id="KW-0004">4Fe-4S</keyword>
<evidence type="ECO:0000256" key="1">
    <source>
        <dbReference type="ARBA" id="ARBA00007523"/>
    </source>
</evidence>
<organism evidence="7 8">
    <name type="scientific">Phytohabitans kaempferiae</name>
    <dbReference type="NCBI Taxonomy" id="1620943"/>
    <lineage>
        <taxon>Bacteria</taxon>
        <taxon>Bacillati</taxon>
        <taxon>Actinomycetota</taxon>
        <taxon>Actinomycetes</taxon>
        <taxon>Micromonosporales</taxon>
        <taxon>Micromonosporaceae</taxon>
    </lineage>
</organism>
<keyword evidence="3" id="KW-0479">Metal-binding</keyword>
<dbReference type="PANTHER" id="PTHR43578:SF3">
    <property type="entry name" value="NADH-QUINONE OXIDOREDUCTASE SUBUNIT F"/>
    <property type="match status" value="1"/>
</dbReference>
<dbReference type="Pfam" id="PF01512">
    <property type="entry name" value="Complex1_51K"/>
    <property type="match status" value="1"/>
</dbReference>
<feature type="domain" description="NADH-ubiquinone oxidoreductase 51kDa subunit iron-sulphur binding" evidence="6">
    <location>
        <begin position="320"/>
        <end position="365"/>
    </location>
</feature>
<dbReference type="Gene3D" id="3.10.20.600">
    <property type="match status" value="1"/>
</dbReference>
<evidence type="ECO:0000256" key="5">
    <source>
        <dbReference type="ARBA" id="ARBA00023014"/>
    </source>
</evidence>
<dbReference type="SUPFAM" id="SSF142019">
    <property type="entry name" value="Nqo1 FMN-binding domain-like"/>
    <property type="match status" value="1"/>
</dbReference>
<dbReference type="SUPFAM" id="SSF140490">
    <property type="entry name" value="Nqo1C-terminal domain-like"/>
    <property type="match status" value="1"/>
</dbReference>
<dbReference type="RefSeq" id="WP_377253018.1">
    <property type="nucleotide sequence ID" value="NZ_JBHLUH010000039.1"/>
</dbReference>
<keyword evidence="8" id="KW-1185">Reference proteome</keyword>
<keyword evidence="4" id="KW-0408">Iron</keyword>
<evidence type="ECO:0000256" key="3">
    <source>
        <dbReference type="ARBA" id="ARBA00022723"/>
    </source>
</evidence>
<evidence type="ECO:0000313" key="8">
    <source>
        <dbReference type="Proteomes" id="UP001589867"/>
    </source>
</evidence>
<keyword evidence="5" id="KW-0411">Iron-sulfur</keyword>
<sequence>MSLTADIHVTTAVATYPDIGARLVAGVAEREDLEQYRAAGGYAALDDAEHLLEAVDHAGLRGRGGAAFPTSRKLQAVRSGRGVPVVVANGEEGEPASVKDRWLLRHRPHLVLDGLRLAALMAGSNDVHVYLSDPASESSVGQALRELADAAVWDADVKVTLVDPTYVAGEETAVVRALNGGPALPMDKPPRPFEAGVGGRPTLVSNVETLANLPLIQRLGGSGYRAVGTDPSPGTFLLTLSGCAATGLYEVPFGVTPREVLTWLGEDPGGVRALLMGGYFSGVLGPHALDVPLDYDSLKAAGSGLGCGAVAVVSRRTCPVAVSAAVMSYFARENAAQCGSCFNGTAAMSAVLEALVEYKAAEEDVARLARWSTFLRGRGACGTLDGATNVAASVLREFPDLVSTHLDGGCATCDSGVRVTDPPFAVALPAQS</sequence>
<name>A0ABV6M5J3_9ACTN</name>
<dbReference type="InterPro" id="IPR037207">
    <property type="entry name" value="Nuop51_4Fe4S-bd_sf"/>
</dbReference>
<dbReference type="SUPFAM" id="SSF142984">
    <property type="entry name" value="Nqo1 middle domain-like"/>
    <property type="match status" value="1"/>
</dbReference>
<comment type="similarity">
    <text evidence="1">Belongs to the complex I 51 kDa subunit family.</text>
</comment>
<comment type="caution">
    <text evidence="7">The sequence shown here is derived from an EMBL/GenBank/DDBJ whole genome shotgun (WGS) entry which is preliminary data.</text>
</comment>
<accession>A0ABV6M5J3</accession>
<dbReference type="EMBL" id="JBHLUH010000039">
    <property type="protein sequence ID" value="MFC0529943.1"/>
    <property type="molecule type" value="Genomic_DNA"/>
</dbReference>
<evidence type="ECO:0000259" key="6">
    <source>
        <dbReference type="SMART" id="SM00928"/>
    </source>
</evidence>
<dbReference type="Pfam" id="PF10589">
    <property type="entry name" value="NADH_4Fe-4S"/>
    <property type="match status" value="1"/>
</dbReference>
<dbReference type="Gene3D" id="3.40.50.11540">
    <property type="entry name" value="NADH-ubiquinone oxidoreductase 51kDa subunit"/>
    <property type="match status" value="1"/>
</dbReference>
<dbReference type="PANTHER" id="PTHR43578">
    <property type="entry name" value="NADH-QUINONE OXIDOREDUCTASE SUBUNIT F"/>
    <property type="match status" value="1"/>
</dbReference>
<dbReference type="InterPro" id="IPR037225">
    <property type="entry name" value="Nuo51_FMN-bd_sf"/>
</dbReference>
<evidence type="ECO:0000256" key="4">
    <source>
        <dbReference type="ARBA" id="ARBA00023004"/>
    </source>
</evidence>
<evidence type="ECO:0000313" key="7">
    <source>
        <dbReference type="EMBL" id="MFC0529943.1"/>
    </source>
</evidence>